<proteinExistence type="predicted"/>
<evidence type="ECO:0000256" key="1">
    <source>
        <dbReference type="SAM" id="Phobius"/>
    </source>
</evidence>
<evidence type="ECO:0000313" key="2">
    <source>
        <dbReference type="EMBL" id="PPR84257.1"/>
    </source>
</evidence>
<dbReference type="PANTHER" id="PTHR48216">
    <property type="match status" value="1"/>
</dbReference>
<keyword evidence="1" id="KW-1133">Transmembrane helix</keyword>
<gene>
    <name evidence="2" type="ORF">GOBAR_AA36454</name>
</gene>
<dbReference type="AlphaFoldDB" id="A0A2P5VZK0"/>
<evidence type="ECO:0008006" key="4">
    <source>
        <dbReference type="Google" id="ProtNLM"/>
    </source>
</evidence>
<organism evidence="2 3">
    <name type="scientific">Gossypium barbadense</name>
    <name type="common">Sea Island cotton</name>
    <name type="synonym">Hibiscus barbadensis</name>
    <dbReference type="NCBI Taxonomy" id="3634"/>
    <lineage>
        <taxon>Eukaryota</taxon>
        <taxon>Viridiplantae</taxon>
        <taxon>Streptophyta</taxon>
        <taxon>Embryophyta</taxon>
        <taxon>Tracheophyta</taxon>
        <taxon>Spermatophyta</taxon>
        <taxon>Magnoliopsida</taxon>
        <taxon>eudicotyledons</taxon>
        <taxon>Gunneridae</taxon>
        <taxon>Pentapetalae</taxon>
        <taxon>rosids</taxon>
        <taxon>malvids</taxon>
        <taxon>Malvales</taxon>
        <taxon>Malvaceae</taxon>
        <taxon>Malvoideae</taxon>
        <taxon>Gossypium</taxon>
    </lineage>
</organism>
<sequence length="152" mass="16349">MSPTPVAYSHCFKTLYKPLTPCSLPHSKVAIKIKRLCLIYLTEMASFNCFALAFFVALSFSSIDVGLAARQLQQLPPMPTLPTTTLPPLPSIPNLPQPSIPPFPRLGALPPLPTMPALPTLPPLPSMPSIPTIPTTIRSIPFFSPPPSPSSP</sequence>
<reference evidence="2 3" key="1">
    <citation type="submission" date="2015-01" db="EMBL/GenBank/DDBJ databases">
        <title>Genome of allotetraploid Gossypium barbadense reveals genomic plasticity and fiber elongation in cotton evolution.</title>
        <authorList>
            <person name="Chen X."/>
            <person name="Liu X."/>
            <person name="Zhao B."/>
            <person name="Zheng H."/>
            <person name="Hu Y."/>
            <person name="Lu G."/>
            <person name="Yang C."/>
            <person name="Chen J."/>
            <person name="Shan C."/>
            <person name="Zhang L."/>
            <person name="Zhou Y."/>
            <person name="Wang L."/>
            <person name="Guo W."/>
            <person name="Bai Y."/>
            <person name="Ruan J."/>
            <person name="Shangguan X."/>
            <person name="Mao Y."/>
            <person name="Jiang J."/>
            <person name="Zhu Y."/>
            <person name="Lei J."/>
            <person name="Kang H."/>
            <person name="Chen S."/>
            <person name="He X."/>
            <person name="Wang R."/>
            <person name="Wang Y."/>
            <person name="Chen J."/>
            <person name="Wang L."/>
            <person name="Yu S."/>
            <person name="Wang B."/>
            <person name="Wei J."/>
            <person name="Song S."/>
            <person name="Lu X."/>
            <person name="Gao Z."/>
            <person name="Gu W."/>
            <person name="Deng X."/>
            <person name="Ma D."/>
            <person name="Wang S."/>
            <person name="Liang W."/>
            <person name="Fang L."/>
            <person name="Cai C."/>
            <person name="Zhu X."/>
            <person name="Zhou B."/>
            <person name="Zhang Y."/>
            <person name="Chen Z."/>
            <person name="Xu S."/>
            <person name="Zhu R."/>
            <person name="Wang S."/>
            <person name="Zhang T."/>
            <person name="Zhao G."/>
        </authorList>
    </citation>
    <scope>NUCLEOTIDE SEQUENCE [LARGE SCALE GENOMIC DNA]</scope>
    <source>
        <strain evidence="3">cv. Xinhai21</strain>
        <tissue evidence="2">Leaf</tissue>
    </source>
</reference>
<protein>
    <recommendedName>
        <fullName evidence="4">RNA-binding protein 12-like</fullName>
    </recommendedName>
</protein>
<dbReference type="Proteomes" id="UP000239757">
    <property type="component" value="Unassembled WGS sequence"/>
</dbReference>
<dbReference type="PANTHER" id="PTHR48216:SF1">
    <property type="match status" value="1"/>
</dbReference>
<feature type="transmembrane region" description="Helical" evidence="1">
    <location>
        <begin position="37"/>
        <end position="60"/>
    </location>
</feature>
<name>A0A2P5VZK0_GOSBA</name>
<accession>A0A2P5VZK0</accession>
<keyword evidence="1" id="KW-0472">Membrane</keyword>
<keyword evidence="1" id="KW-0812">Transmembrane</keyword>
<dbReference type="EMBL" id="KZ669941">
    <property type="protein sequence ID" value="PPR84257.1"/>
    <property type="molecule type" value="Genomic_DNA"/>
</dbReference>
<evidence type="ECO:0000313" key="3">
    <source>
        <dbReference type="Proteomes" id="UP000239757"/>
    </source>
</evidence>